<reference evidence="2 3" key="1">
    <citation type="submission" date="2024-10" db="EMBL/GenBank/DDBJ databases">
        <authorList>
            <person name="Kim D."/>
        </authorList>
    </citation>
    <scope>NUCLEOTIDE SEQUENCE [LARGE SCALE GENOMIC DNA]</scope>
    <source>
        <strain evidence="2">BH-2024</strain>
    </source>
</reference>
<comment type="caution">
    <text evidence="2">The sequence shown here is derived from an EMBL/GenBank/DDBJ whole genome shotgun (WGS) entry which is preliminary data.</text>
</comment>
<keyword evidence="3" id="KW-1185">Reference proteome</keyword>
<dbReference type="Proteomes" id="UP001620626">
    <property type="component" value="Unassembled WGS sequence"/>
</dbReference>
<evidence type="ECO:0000313" key="2">
    <source>
        <dbReference type="EMBL" id="KAL3122522.1"/>
    </source>
</evidence>
<evidence type="ECO:0000256" key="1">
    <source>
        <dbReference type="SAM" id="MobiDB-lite"/>
    </source>
</evidence>
<protein>
    <submittedName>
        <fullName evidence="2">Uncharacterized protein</fullName>
    </submittedName>
</protein>
<sequence>MSANDVAVFVELLQPRPLRIFFAFATPALPFAGNCSTATIPRHNRTPIEGPTPAQLQRPPDRSREVRTDQKNPSILRCEWAHGEASFEFAFAPRGELRLTCFMLWSCWSVNLRSSGISTILIGIRA</sequence>
<gene>
    <name evidence="2" type="ORF">niasHT_003058</name>
</gene>
<accession>A0ABD2M4U2</accession>
<proteinExistence type="predicted"/>
<name>A0ABD2M4U2_9BILA</name>
<dbReference type="AlphaFoldDB" id="A0ABD2M4U2"/>
<feature type="compositionally biased region" description="Basic and acidic residues" evidence="1">
    <location>
        <begin position="59"/>
        <end position="70"/>
    </location>
</feature>
<feature type="region of interest" description="Disordered" evidence="1">
    <location>
        <begin position="40"/>
        <end position="70"/>
    </location>
</feature>
<evidence type="ECO:0000313" key="3">
    <source>
        <dbReference type="Proteomes" id="UP001620626"/>
    </source>
</evidence>
<dbReference type="EMBL" id="JBICBT010000133">
    <property type="protein sequence ID" value="KAL3122522.1"/>
    <property type="molecule type" value="Genomic_DNA"/>
</dbReference>
<organism evidence="2 3">
    <name type="scientific">Heterodera trifolii</name>
    <dbReference type="NCBI Taxonomy" id="157864"/>
    <lineage>
        <taxon>Eukaryota</taxon>
        <taxon>Metazoa</taxon>
        <taxon>Ecdysozoa</taxon>
        <taxon>Nematoda</taxon>
        <taxon>Chromadorea</taxon>
        <taxon>Rhabditida</taxon>
        <taxon>Tylenchina</taxon>
        <taxon>Tylenchomorpha</taxon>
        <taxon>Tylenchoidea</taxon>
        <taxon>Heteroderidae</taxon>
        <taxon>Heteroderinae</taxon>
        <taxon>Heterodera</taxon>
    </lineage>
</organism>